<keyword evidence="1" id="KW-0106">Calcium</keyword>
<dbReference type="Proteomes" id="UP000054359">
    <property type="component" value="Unassembled WGS sequence"/>
</dbReference>
<organism evidence="3 4">
    <name type="scientific">Stegodyphus mimosarum</name>
    <name type="common">African social velvet spider</name>
    <dbReference type="NCBI Taxonomy" id="407821"/>
    <lineage>
        <taxon>Eukaryota</taxon>
        <taxon>Metazoa</taxon>
        <taxon>Ecdysozoa</taxon>
        <taxon>Arthropoda</taxon>
        <taxon>Chelicerata</taxon>
        <taxon>Arachnida</taxon>
        <taxon>Araneae</taxon>
        <taxon>Araneomorphae</taxon>
        <taxon>Entelegynae</taxon>
        <taxon>Eresoidea</taxon>
        <taxon>Eresidae</taxon>
        <taxon>Stegodyphus</taxon>
    </lineage>
</organism>
<dbReference type="AlphaFoldDB" id="A0A087TKW3"/>
<reference evidence="3 4" key="1">
    <citation type="submission" date="2013-11" db="EMBL/GenBank/DDBJ databases">
        <title>Genome sequencing of Stegodyphus mimosarum.</title>
        <authorList>
            <person name="Bechsgaard J."/>
        </authorList>
    </citation>
    <scope>NUCLEOTIDE SEQUENCE [LARGE SCALE GENOMIC DNA]</scope>
</reference>
<protein>
    <submittedName>
        <fullName evidence="3">Cadherin-86C</fullName>
    </submittedName>
</protein>
<dbReference type="GO" id="GO:0016020">
    <property type="term" value="C:membrane"/>
    <property type="evidence" value="ECO:0007669"/>
    <property type="project" value="InterPro"/>
</dbReference>
<feature type="domain" description="Cadherin" evidence="2">
    <location>
        <begin position="10"/>
        <end position="60"/>
    </location>
</feature>
<sequence length="140" mass="15231">MITLASSIELLREAYSTSGPFVLSIQATEVETELIPGPPESSEATLAVVLVNTENRAPRFMSKRYVATVEENSPSLTSVTWEGPEIPKVFDDDQGKNGSFELFLDGDGGAFSVQPGRGMNELNFAILVKDPLQLDYETSD</sequence>
<dbReference type="GO" id="GO:0007156">
    <property type="term" value="P:homophilic cell adhesion via plasma membrane adhesion molecules"/>
    <property type="evidence" value="ECO:0007669"/>
    <property type="project" value="InterPro"/>
</dbReference>
<proteinExistence type="predicted"/>
<keyword evidence="4" id="KW-1185">Reference proteome</keyword>
<dbReference type="GO" id="GO:0005509">
    <property type="term" value="F:calcium ion binding"/>
    <property type="evidence" value="ECO:0007669"/>
    <property type="project" value="UniProtKB-UniRule"/>
</dbReference>
<accession>A0A087TKW3</accession>
<gene>
    <name evidence="3" type="ORF">X975_11299</name>
</gene>
<dbReference type="EMBL" id="KK115687">
    <property type="protein sequence ID" value="KFM65752.1"/>
    <property type="molecule type" value="Genomic_DNA"/>
</dbReference>
<dbReference type="PROSITE" id="PS50268">
    <property type="entry name" value="CADHERIN_2"/>
    <property type="match status" value="1"/>
</dbReference>
<evidence type="ECO:0000259" key="2">
    <source>
        <dbReference type="PROSITE" id="PS50268"/>
    </source>
</evidence>
<dbReference type="InterPro" id="IPR015919">
    <property type="entry name" value="Cadherin-like_sf"/>
</dbReference>
<feature type="non-terminal residue" evidence="3">
    <location>
        <position position="140"/>
    </location>
</feature>
<dbReference type="STRING" id="407821.A0A087TKW3"/>
<evidence type="ECO:0000313" key="4">
    <source>
        <dbReference type="Proteomes" id="UP000054359"/>
    </source>
</evidence>
<dbReference type="InterPro" id="IPR002126">
    <property type="entry name" value="Cadherin-like_dom"/>
</dbReference>
<name>A0A087TKW3_STEMI</name>
<dbReference type="OrthoDB" id="6428998at2759"/>
<evidence type="ECO:0000256" key="1">
    <source>
        <dbReference type="PROSITE-ProRule" id="PRU00043"/>
    </source>
</evidence>
<dbReference type="Gene3D" id="2.60.40.60">
    <property type="entry name" value="Cadherins"/>
    <property type="match status" value="1"/>
</dbReference>
<dbReference type="SUPFAM" id="SSF49313">
    <property type="entry name" value="Cadherin-like"/>
    <property type="match status" value="1"/>
</dbReference>
<evidence type="ECO:0000313" key="3">
    <source>
        <dbReference type="EMBL" id="KFM65752.1"/>
    </source>
</evidence>